<evidence type="ECO:0000313" key="6">
    <source>
        <dbReference type="EMBL" id="SHF78517.1"/>
    </source>
</evidence>
<dbReference type="PANTHER" id="PTHR38445:SF9">
    <property type="entry name" value="HTH-TYPE TRANSCRIPTIONAL REPRESSOR YTRA"/>
    <property type="match status" value="1"/>
</dbReference>
<dbReference type="SMART" id="SM00345">
    <property type="entry name" value="HTH_GNTR"/>
    <property type="match status" value="1"/>
</dbReference>
<reference evidence="7" key="1">
    <citation type="submission" date="2016-11" db="EMBL/GenBank/DDBJ databases">
        <authorList>
            <person name="Jaros S."/>
            <person name="Januszkiewicz K."/>
            <person name="Wedrychowicz H."/>
        </authorList>
    </citation>
    <scope>NUCLEOTIDE SEQUENCE [LARGE SCALE GENOMIC DNA]</scope>
    <source>
        <strain evidence="7">DSM 4029</strain>
    </source>
</reference>
<reference evidence="6" key="2">
    <citation type="submission" date="2016-11" db="EMBL/GenBank/DDBJ databases">
        <authorList>
            <person name="Varghese N."/>
            <person name="Submissions S."/>
        </authorList>
    </citation>
    <scope>NUCLEOTIDE SEQUENCE</scope>
    <source>
        <strain evidence="6">DSM 4029</strain>
    </source>
</reference>
<keyword evidence="2" id="KW-0238">DNA-binding</keyword>
<keyword evidence="1" id="KW-0805">Transcription regulation</keyword>
<dbReference type="Pfam" id="PF00392">
    <property type="entry name" value="GntR"/>
    <property type="match status" value="1"/>
</dbReference>
<dbReference type="InterPro" id="IPR036390">
    <property type="entry name" value="WH_DNA-bd_sf"/>
</dbReference>
<keyword evidence="8" id="KW-1185">Reference proteome</keyword>
<dbReference type="Gene3D" id="1.10.10.10">
    <property type="entry name" value="Winged helix-like DNA-binding domain superfamily/Winged helix DNA-binding domain"/>
    <property type="match status" value="1"/>
</dbReference>
<dbReference type="PANTHER" id="PTHR38445">
    <property type="entry name" value="HTH-TYPE TRANSCRIPTIONAL REPRESSOR YTRA"/>
    <property type="match status" value="1"/>
</dbReference>
<dbReference type="Proteomes" id="UP000474718">
    <property type="component" value="Unassembled WGS sequence"/>
</dbReference>
<dbReference type="EMBL" id="WWVX01000004">
    <property type="protein sequence ID" value="MZL69567.1"/>
    <property type="molecule type" value="Genomic_DNA"/>
</dbReference>
<evidence type="ECO:0000259" key="4">
    <source>
        <dbReference type="PROSITE" id="PS50949"/>
    </source>
</evidence>
<keyword evidence="3" id="KW-0804">Transcription</keyword>
<dbReference type="AlphaFoldDB" id="A0AAQ1MBW7"/>
<protein>
    <submittedName>
        <fullName evidence="5">GntR family transcriptional regulator</fullName>
    </submittedName>
    <submittedName>
        <fullName evidence="6">Transcriptional regulator, GntR family</fullName>
    </submittedName>
</protein>
<comment type="caution">
    <text evidence="6">The sequence shown here is derived from an EMBL/GenBank/DDBJ whole genome shotgun (WGS) entry which is preliminary data.</text>
</comment>
<sequence length="327" mass="36147">MEIELRQGSQVPVYRQIAEAVAGQIAEGRLAPGDKLPTVRQLAEETGLAQGTVKHAYDELEKEGLIEMVQGRGTFVRGREESASGGRKDLAMAAIDALLDRMEELGFSSRESEIFFSLKLREREEGYEQVRLALVDCNTEALSQMADQLSRVADVDVYQFLLDDVLDAPYKIGDHEDLVITTSTHFHQLSQAVGGRCRLVRVVLSPSNQTLTALARAPEEGRVGILTASDKFGRIIRRSCTALGIDGGRVDARLFGEEGVRSFVEGHPVLILPPNYNRFCSKEEGEWVRAAARAGQTVIRYDYLVDGGSLLAIEEQIEEVRRGKKGR</sequence>
<dbReference type="InterPro" id="IPR000524">
    <property type="entry name" value="Tscrpt_reg_HTH_GntR"/>
</dbReference>
<dbReference type="PRINTS" id="PR00035">
    <property type="entry name" value="HTHGNTR"/>
</dbReference>
<dbReference type="GO" id="GO:0003677">
    <property type="term" value="F:DNA binding"/>
    <property type="evidence" value="ECO:0007669"/>
    <property type="project" value="UniProtKB-KW"/>
</dbReference>
<accession>A0AAQ1MBW7</accession>
<evidence type="ECO:0000256" key="3">
    <source>
        <dbReference type="ARBA" id="ARBA00023163"/>
    </source>
</evidence>
<dbReference type="RefSeq" id="WP_021659895.1">
    <property type="nucleotide sequence ID" value="NZ_FQVY01000001.1"/>
</dbReference>
<evidence type="ECO:0000256" key="1">
    <source>
        <dbReference type="ARBA" id="ARBA00023015"/>
    </source>
</evidence>
<evidence type="ECO:0000313" key="5">
    <source>
        <dbReference type="EMBL" id="MZL69567.1"/>
    </source>
</evidence>
<proteinExistence type="predicted"/>
<feature type="domain" description="HTH gntR-type" evidence="4">
    <location>
        <begin position="11"/>
        <end position="79"/>
    </location>
</feature>
<dbReference type="PROSITE" id="PS50949">
    <property type="entry name" value="HTH_GNTR"/>
    <property type="match status" value="1"/>
</dbReference>
<dbReference type="GO" id="GO:0003700">
    <property type="term" value="F:DNA-binding transcription factor activity"/>
    <property type="evidence" value="ECO:0007669"/>
    <property type="project" value="InterPro"/>
</dbReference>
<reference evidence="5 8" key="3">
    <citation type="journal article" date="2019" name="Nat. Med.">
        <title>A library of human gut bacterial isolates paired with longitudinal multiomics data enables mechanistic microbiome research.</title>
        <authorList>
            <person name="Poyet M."/>
            <person name="Groussin M."/>
            <person name="Gibbons S.M."/>
            <person name="Avila-Pacheco J."/>
            <person name="Jiang X."/>
            <person name="Kearney S.M."/>
            <person name="Perrotta A.R."/>
            <person name="Berdy B."/>
            <person name="Zhao S."/>
            <person name="Lieberman T.D."/>
            <person name="Swanson P.K."/>
            <person name="Smith M."/>
            <person name="Roesemann S."/>
            <person name="Alexander J.E."/>
            <person name="Rich S.A."/>
            <person name="Livny J."/>
            <person name="Vlamakis H."/>
            <person name="Clish C."/>
            <person name="Bullock K."/>
            <person name="Deik A."/>
            <person name="Scott J."/>
            <person name="Pierce K.A."/>
            <person name="Xavier R.J."/>
            <person name="Alm E.J."/>
        </authorList>
    </citation>
    <scope>NUCLEOTIDE SEQUENCE [LARGE SCALE GENOMIC DNA]</scope>
    <source>
        <strain evidence="5 8">BIOML-A2</strain>
    </source>
</reference>
<name>A0AAQ1MBW7_9FIRM</name>
<dbReference type="SUPFAM" id="SSF46785">
    <property type="entry name" value="Winged helix' DNA-binding domain"/>
    <property type="match status" value="1"/>
</dbReference>
<organism evidence="6 7">
    <name type="scientific">Bittarella massiliensis</name>
    <name type="common">ex Durand et al. 2017</name>
    <dbReference type="NCBI Taxonomy" id="1720313"/>
    <lineage>
        <taxon>Bacteria</taxon>
        <taxon>Bacillati</taxon>
        <taxon>Bacillota</taxon>
        <taxon>Clostridia</taxon>
        <taxon>Eubacteriales</taxon>
        <taxon>Oscillospiraceae</taxon>
        <taxon>Bittarella (ex Durand et al. 2017)</taxon>
    </lineage>
</organism>
<evidence type="ECO:0000313" key="8">
    <source>
        <dbReference type="Proteomes" id="UP000474718"/>
    </source>
</evidence>
<dbReference type="EMBL" id="FQVY01000001">
    <property type="protein sequence ID" value="SHF78517.1"/>
    <property type="molecule type" value="Genomic_DNA"/>
</dbReference>
<dbReference type="CDD" id="cd07377">
    <property type="entry name" value="WHTH_GntR"/>
    <property type="match status" value="1"/>
</dbReference>
<evidence type="ECO:0000313" key="7">
    <source>
        <dbReference type="Proteomes" id="UP000184089"/>
    </source>
</evidence>
<gene>
    <name evidence="5" type="ORF">GT747_07320</name>
    <name evidence="6" type="ORF">SAMN05444424_0670</name>
</gene>
<dbReference type="Proteomes" id="UP000184089">
    <property type="component" value="Unassembled WGS sequence"/>
</dbReference>
<dbReference type="InterPro" id="IPR036388">
    <property type="entry name" value="WH-like_DNA-bd_sf"/>
</dbReference>
<evidence type="ECO:0000256" key="2">
    <source>
        <dbReference type="ARBA" id="ARBA00023125"/>
    </source>
</evidence>